<dbReference type="InterPro" id="IPR005631">
    <property type="entry name" value="SDH"/>
</dbReference>
<evidence type="ECO:0000313" key="5">
    <source>
        <dbReference type="Proteomes" id="UP001217582"/>
    </source>
</evidence>
<comment type="similarity">
    <text evidence="3">Belongs to the SDHAF2 family.</text>
</comment>
<dbReference type="GO" id="GO:0006121">
    <property type="term" value="P:mitochondrial electron transport, succinate to ubiquinone"/>
    <property type="evidence" value="ECO:0007669"/>
    <property type="project" value="UniProtKB-UniRule"/>
</dbReference>
<comment type="subcellular location">
    <subcellularLocation>
        <location evidence="3">Mitochondrion matrix</location>
    </subcellularLocation>
</comment>
<organism evidence="4 5">
    <name type="scientific">Malassezia arunalokei</name>
    <dbReference type="NCBI Taxonomy" id="1514897"/>
    <lineage>
        <taxon>Eukaryota</taxon>
        <taxon>Fungi</taxon>
        <taxon>Dikarya</taxon>
        <taxon>Basidiomycota</taxon>
        <taxon>Ustilaginomycotina</taxon>
        <taxon>Malasseziomycetes</taxon>
        <taxon>Malasseziales</taxon>
        <taxon>Malasseziaceae</taxon>
        <taxon>Malassezia</taxon>
    </lineage>
</organism>
<dbReference type="PANTHER" id="PTHR12469:SF2">
    <property type="entry name" value="SUCCINATE DEHYDROGENASE ASSEMBLY FACTOR 2, MITOCHONDRIAL"/>
    <property type="match status" value="1"/>
</dbReference>
<dbReference type="GO" id="GO:0006099">
    <property type="term" value="P:tricarboxylic acid cycle"/>
    <property type="evidence" value="ECO:0007669"/>
    <property type="project" value="TreeGrafter"/>
</dbReference>
<keyword evidence="1 3" id="KW-0496">Mitochondrion</keyword>
<gene>
    <name evidence="4" type="primary">emi5</name>
    <name evidence="4" type="ORF">MARU1_001197</name>
</gene>
<keyword evidence="2 3" id="KW-0143">Chaperone</keyword>
<comment type="function">
    <text evidence="3">Plays an essential role in the assembly of succinate dehydrogenase (SDH), an enzyme complex (also referred to as respiratory complex II) that is a component of both the tricarboxylic acid (TCA) cycle and the mitochondrial electron transport chain, and which couples the oxidation of succinate to fumarate with the reduction of ubiquinone (coenzyme Q) to ubiquinol. Required for flavinylation (covalent attachment of FAD) of the flavoprotein subunit of the SDH catalytic dimer.</text>
</comment>
<dbReference type="HAMAP" id="MF_03057">
    <property type="entry name" value="SDHAF2"/>
    <property type="match status" value="1"/>
</dbReference>
<dbReference type="GO" id="GO:0034553">
    <property type="term" value="P:mitochondrial respiratory chain complex II assembly"/>
    <property type="evidence" value="ECO:0007669"/>
    <property type="project" value="TreeGrafter"/>
</dbReference>
<evidence type="ECO:0000256" key="2">
    <source>
        <dbReference type="ARBA" id="ARBA00023186"/>
    </source>
</evidence>
<dbReference type="FunFam" id="1.10.150.250:FF:000004">
    <property type="entry name" value="Succinate dehydrogenase assembly factor 2, mitochondrial"/>
    <property type="match status" value="1"/>
</dbReference>
<reference evidence="4 5" key="1">
    <citation type="submission" date="2023-03" db="EMBL/GenBank/DDBJ databases">
        <title>Mating type loci evolution in Malassezia.</title>
        <authorList>
            <person name="Coelho M.A."/>
        </authorList>
    </citation>
    <scope>NUCLEOTIDE SEQUENCE [LARGE SCALE GENOMIC DNA]</scope>
    <source>
        <strain evidence="4 5">CBS 13387</strain>
    </source>
</reference>
<dbReference type="GO" id="GO:0005759">
    <property type="term" value="C:mitochondrial matrix"/>
    <property type="evidence" value="ECO:0007669"/>
    <property type="project" value="UniProtKB-SubCell"/>
</dbReference>
<sequence length="192" mass="21875">MRMIRAAAPVAKAASRAALLPRSRAWHASAVLRSKDTLSDPFPLPFSKELDPKQRAEGVNLASERQGVEGMSVPIRVPNRENEPRPRLLARLQYQCRKRGTLETDLLLSTFAQSELASLPDEELHELDALLDEPDWDIFYWCTDRKPVPERWQASFTTQGRLGYRLRIHTRNDHGLVRRFPPLKGDIQSPSA</sequence>
<evidence type="ECO:0000256" key="1">
    <source>
        <dbReference type="ARBA" id="ARBA00023128"/>
    </source>
</evidence>
<dbReference type="PANTHER" id="PTHR12469">
    <property type="entry name" value="PROTEIN EMI5 HOMOLOG, MITOCHONDRIAL"/>
    <property type="match status" value="1"/>
</dbReference>
<dbReference type="InterPro" id="IPR036714">
    <property type="entry name" value="SDH_sf"/>
</dbReference>
<dbReference type="InterPro" id="IPR028882">
    <property type="entry name" value="SDHAF2"/>
</dbReference>
<proteinExistence type="inferred from homology"/>
<dbReference type="Proteomes" id="UP001217582">
    <property type="component" value="Chromosome 2"/>
</dbReference>
<protein>
    <recommendedName>
        <fullName evidence="3">Succinate dehydrogenase assembly factor 2, mitochondrial</fullName>
        <shortName evidence="3">SDH assembly factor 2</shortName>
        <shortName evidence="3">SDHAF2</shortName>
    </recommendedName>
</protein>
<dbReference type="EMBL" id="CP119917">
    <property type="protein sequence ID" value="WFD15182.1"/>
    <property type="molecule type" value="Genomic_DNA"/>
</dbReference>
<evidence type="ECO:0000256" key="3">
    <source>
        <dbReference type="HAMAP-Rule" id="MF_03057"/>
    </source>
</evidence>
<accession>A0AAJ5YZK3</accession>
<dbReference type="SUPFAM" id="SSF109910">
    <property type="entry name" value="YgfY-like"/>
    <property type="match status" value="1"/>
</dbReference>
<evidence type="ECO:0000313" key="4">
    <source>
        <dbReference type="EMBL" id="WFD15182.1"/>
    </source>
</evidence>
<keyword evidence="5" id="KW-1185">Reference proteome</keyword>
<comment type="subunit">
    <text evidence="3">Interacts with the flavoprotein subunit within the SDH catalytic dimer.</text>
</comment>
<dbReference type="Pfam" id="PF03937">
    <property type="entry name" value="Sdh5"/>
    <property type="match status" value="1"/>
</dbReference>
<dbReference type="Gene3D" id="1.10.150.250">
    <property type="entry name" value="Flavinator of succinate dehydrogenase"/>
    <property type="match status" value="1"/>
</dbReference>
<name>A0AAJ5YZK3_9BASI</name>
<dbReference type="AlphaFoldDB" id="A0AAJ5YZK3"/>